<feature type="coiled-coil region" evidence="5">
    <location>
        <begin position="523"/>
        <end position="571"/>
    </location>
</feature>
<sequence>MVSAVKIYIKLCQDAHFAPNDDVIAALKAAGKSGELNLRKHTLSSWTWESLGRVLSSSGAVFKVDLSDCLIPSQGVACLLGHLTRNTSVHTLVLRGNNIQSNNVGRIGALLKHNGNLKKLSLEWNSMGLFPEMFSEFCEGLSVNMSLESLDLKNNQLPPEGARDLARAISRNKTLKYLDLRWNNLGWNGGQLLQAALKKNMSLTKVKAQGNYIPQEIVQALERRTPNDVDHLAQSEFLRQRLAHLKNMEEKKLVQHALESKDKMAEVVKLEQERSKELEELAKANERKLQEELERSNSRVSQLENILSEREATISVLQTQLQETEADLKNTRDKVADRESHHSTIAVERYERIQALTSQLEEKEVQLTRTEADAERRLTAEQRLTAELRARVQSQEEEDERLRQDVAQLNDKLKALARQHEGTNLRTRLERVWELVDKRNPSYIERLLCSTWTLLHEHSLNQEILSKCEREWEARTTKLQGENKVLTERLEVSERGKAKLGAQLALERAQRQEEVALATQQTRAREAGKLVQLEERVSSLREEKQLLETQLAQSNSNITQLQQQNSSLVAELAEPQRRLAQLHEELSSERVSSERLKQHLAERNSHESECRKKVEQLQQEVEALQKQAREQDARQAEREREKDNDLHKLQKLLSQRDKDINNIRADEVERAGVLYSAFSKYLGSLSPSASLPQLSLRT</sequence>
<feature type="compositionally biased region" description="Low complexity" evidence="6">
    <location>
        <begin position="616"/>
        <end position="626"/>
    </location>
</feature>
<feature type="region of interest" description="Disordered" evidence="6">
    <location>
        <begin position="585"/>
        <end position="650"/>
    </location>
</feature>
<gene>
    <name evidence="7" type="ORF">TTEB3V08_LOCUS5871</name>
</gene>
<keyword evidence="3 5" id="KW-0175">Coiled coil</keyword>
<evidence type="ECO:0000313" key="7">
    <source>
        <dbReference type="EMBL" id="CAD7457881.1"/>
    </source>
</evidence>
<evidence type="ECO:0000256" key="5">
    <source>
        <dbReference type="SAM" id="Coils"/>
    </source>
</evidence>
<proteinExistence type="predicted"/>
<dbReference type="InterPro" id="IPR001611">
    <property type="entry name" value="Leu-rich_rpt"/>
</dbReference>
<dbReference type="AlphaFoldDB" id="A0A7R9IGC4"/>
<reference evidence="7" key="1">
    <citation type="submission" date="2020-11" db="EMBL/GenBank/DDBJ databases">
        <authorList>
            <person name="Tran Van P."/>
        </authorList>
    </citation>
    <scope>NUCLEOTIDE SEQUENCE</scope>
</reference>
<comment type="subcellular location">
    <subcellularLocation>
        <location evidence="1">Cytoplasm</location>
        <location evidence="1">Cytoskeleton</location>
        <location evidence="1">Microtubule organizing center</location>
        <location evidence="1">Centrosome</location>
    </subcellularLocation>
</comment>
<dbReference type="PANTHER" id="PTHR23170:SF3">
    <property type="entry name" value="LEUCINE-RICH REPEAT-CONTAINING PROTEIN 45"/>
    <property type="match status" value="1"/>
</dbReference>
<feature type="compositionally biased region" description="Basic and acidic residues" evidence="6">
    <location>
        <begin position="627"/>
        <end position="650"/>
    </location>
</feature>
<dbReference type="InterPro" id="IPR032675">
    <property type="entry name" value="LRR_dom_sf"/>
</dbReference>
<evidence type="ECO:0000256" key="6">
    <source>
        <dbReference type="SAM" id="MobiDB-lite"/>
    </source>
</evidence>
<accession>A0A7R9IGC4</accession>
<keyword evidence="2" id="KW-0963">Cytoplasm</keyword>
<dbReference type="EMBL" id="OE001962">
    <property type="protein sequence ID" value="CAD7457881.1"/>
    <property type="molecule type" value="Genomic_DNA"/>
</dbReference>
<dbReference type="SUPFAM" id="SSF52047">
    <property type="entry name" value="RNI-like"/>
    <property type="match status" value="1"/>
</dbReference>
<dbReference type="InterPro" id="IPR052116">
    <property type="entry name" value="Centro_Cilium_Assembly"/>
</dbReference>
<feature type="coiled-coil region" evidence="5">
    <location>
        <begin position="267"/>
        <end position="426"/>
    </location>
</feature>
<dbReference type="PANTHER" id="PTHR23170">
    <property type="entry name" value="NY-REN-58 ANTIGEN"/>
    <property type="match status" value="1"/>
</dbReference>
<protein>
    <recommendedName>
        <fullName evidence="8">Leucine rich repeat containing 45</fullName>
    </recommendedName>
</protein>
<keyword evidence="4" id="KW-0206">Cytoskeleton</keyword>
<name>A0A7R9IGC4_9NEOP</name>
<dbReference type="Pfam" id="PF13516">
    <property type="entry name" value="LRR_6"/>
    <property type="match status" value="2"/>
</dbReference>
<evidence type="ECO:0000256" key="4">
    <source>
        <dbReference type="ARBA" id="ARBA00023212"/>
    </source>
</evidence>
<dbReference type="Gene3D" id="3.80.10.10">
    <property type="entry name" value="Ribonuclease Inhibitor"/>
    <property type="match status" value="2"/>
</dbReference>
<dbReference type="SMART" id="SM00368">
    <property type="entry name" value="LRR_RI"/>
    <property type="match status" value="3"/>
</dbReference>
<organism evidence="7">
    <name type="scientific">Timema tahoe</name>
    <dbReference type="NCBI Taxonomy" id="61484"/>
    <lineage>
        <taxon>Eukaryota</taxon>
        <taxon>Metazoa</taxon>
        <taxon>Ecdysozoa</taxon>
        <taxon>Arthropoda</taxon>
        <taxon>Hexapoda</taxon>
        <taxon>Insecta</taxon>
        <taxon>Pterygota</taxon>
        <taxon>Neoptera</taxon>
        <taxon>Polyneoptera</taxon>
        <taxon>Phasmatodea</taxon>
        <taxon>Timematodea</taxon>
        <taxon>Timematoidea</taxon>
        <taxon>Timematidae</taxon>
        <taxon>Timema</taxon>
    </lineage>
</organism>
<feature type="compositionally biased region" description="Basic and acidic residues" evidence="6">
    <location>
        <begin position="585"/>
        <end position="615"/>
    </location>
</feature>
<evidence type="ECO:0000256" key="2">
    <source>
        <dbReference type="ARBA" id="ARBA00022490"/>
    </source>
</evidence>
<dbReference type="GO" id="GO:0005813">
    <property type="term" value="C:centrosome"/>
    <property type="evidence" value="ECO:0007669"/>
    <property type="project" value="UniProtKB-SubCell"/>
</dbReference>
<evidence type="ECO:0008006" key="8">
    <source>
        <dbReference type="Google" id="ProtNLM"/>
    </source>
</evidence>
<evidence type="ECO:0000256" key="3">
    <source>
        <dbReference type="ARBA" id="ARBA00023054"/>
    </source>
</evidence>
<evidence type="ECO:0000256" key="1">
    <source>
        <dbReference type="ARBA" id="ARBA00004300"/>
    </source>
</evidence>